<dbReference type="Proteomes" id="UP000799423">
    <property type="component" value="Unassembled WGS sequence"/>
</dbReference>
<dbReference type="EMBL" id="MU006290">
    <property type="protein sequence ID" value="KAF2855764.1"/>
    <property type="molecule type" value="Genomic_DNA"/>
</dbReference>
<feature type="compositionally biased region" description="Low complexity" evidence="1">
    <location>
        <begin position="120"/>
        <end position="133"/>
    </location>
</feature>
<dbReference type="AlphaFoldDB" id="A0A6A7BKE9"/>
<feature type="compositionally biased region" description="Basic residues" evidence="1">
    <location>
        <begin position="158"/>
        <end position="170"/>
    </location>
</feature>
<sequence length="315" mass="34857">MPTDVENIHYLYLVLTNDGAPSIDWTAVGAAMELKPGAVSKRWSRLKQSMEKGETPATSCYPFLWLCVKHNKRDKPPNWADIATKCNTTQGAASKRYSRMKQAFEQNAPPPTSVPRSPVKNTPTKAKTAPSTPKNKKTAPAEEDDDNEAIAVTPTPTPKRKRATPAKKKTAVIEEETKNKSDMNDYEDDGQEEEVNTKRVKSVKVIPKPKVKGRVRIEQEEDEGAIEVEEVIKREPSNDEEDTDADTFYDAQEHVGDAFSEPNAPLSPTACGKTCMPCDCPTKQLANILLSRSAHLMTAERLELEEMVGVGGFVE</sequence>
<accession>A0A6A7BKE9</accession>
<dbReference type="OrthoDB" id="3944408at2759"/>
<organism evidence="3 4">
    <name type="scientific">Plenodomus tracheiphilus IPT5</name>
    <dbReference type="NCBI Taxonomy" id="1408161"/>
    <lineage>
        <taxon>Eukaryota</taxon>
        <taxon>Fungi</taxon>
        <taxon>Dikarya</taxon>
        <taxon>Ascomycota</taxon>
        <taxon>Pezizomycotina</taxon>
        <taxon>Dothideomycetes</taxon>
        <taxon>Pleosporomycetidae</taxon>
        <taxon>Pleosporales</taxon>
        <taxon>Pleosporineae</taxon>
        <taxon>Leptosphaeriaceae</taxon>
        <taxon>Plenodomus</taxon>
    </lineage>
</organism>
<feature type="region of interest" description="Disordered" evidence="1">
    <location>
        <begin position="105"/>
        <end position="194"/>
    </location>
</feature>
<proteinExistence type="predicted"/>
<feature type="domain" description="Myb-like DNA-binding" evidence="2">
    <location>
        <begin position="63"/>
        <end position="105"/>
    </location>
</feature>
<gene>
    <name evidence="3" type="ORF">T440DRAFT_535948</name>
</gene>
<name>A0A6A7BKE9_9PLEO</name>
<reference evidence="3" key="1">
    <citation type="submission" date="2020-01" db="EMBL/GenBank/DDBJ databases">
        <authorList>
            <consortium name="DOE Joint Genome Institute"/>
            <person name="Haridas S."/>
            <person name="Albert R."/>
            <person name="Binder M."/>
            <person name="Bloem J."/>
            <person name="Labutti K."/>
            <person name="Salamov A."/>
            <person name="Andreopoulos B."/>
            <person name="Baker S.E."/>
            <person name="Barry K."/>
            <person name="Bills G."/>
            <person name="Bluhm B.H."/>
            <person name="Cannon C."/>
            <person name="Castanera R."/>
            <person name="Culley D.E."/>
            <person name="Daum C."/>
            <person name="Ezra D."/>
            <person name="Gonzalez J.B."/>
            <person name="Henrissat B."/>
            <person name="Kuo A."/>
            <person name="Liang C."/>
            <person name="Lipzen A."/>
            <person name="Lutzoni F."/>
            <person name="Magnuson J."/>
            <person name="Mondo S."/>
            <person name="Nolan M."/>
            <person name="Ohm R."/>
            <person name="Pangilinan J."/>
            <person name="Park H.-J."/>
            <person name="Ramirez L."/>
            <person name="Alfaro M."/>
            <person name="Sun H."/>
            <person name="Tritt A."/>
            <person name="Yoshinaga Y."/>
            <person name="Zwiers L.-H."/>
            <person name="Turgeon B.G."/>
            <person name="Goodwin S.B."/>
            <person name="Spatafora J.W."/>
            <person name="Crous P.W."/>
            <person name="Grigoriev I.V."/>
        </authorList>
    </citation>
    <scope>NUCLEOTIDE SEQUENCE</scope>
    <source>
        <strain evidence="3">IPT5</strain>
    </source>
</reference>
<evidence type="ECO:0000259" key="2">
    <source>
        <dbReference type="Pfam" id="PF22980"/>
    </source>
</evidence>
<keyword evidence="4" id="KW-1185">Reference proteome</keyword>
<feature type="compositionally biased region" description="Acidic residues" evidence="1">
    <location>
        <begin position="184"/>
        <end position="194"/>
    </location>
</feature>
<feature type="compositionally biased region" description="Basic and acidic residues" evidence="1">
    <location>
        <begin position="171"/>
        <end position="183"/>
    </location>
</feature>
<evidence type="ECO:0000256" key="1">
    <source>
        <dbReference type="SAM" id="MobiDB-lite"/>
    </source>
</evidence>
<evidence type="ECO:0000313" key="3">
    <source>
        <dbReference type="EMBL" id="KAF2855764.1"/>
    </source>
</evidence>
<dbReference type="Pfam" id="PF22980">
    <property type="entry name" value="Myb_DNA-bind_8"/>
    <property type="match status" value="2"/>
</dbReference>
<evidence type="ECO:0000313" key="4">
    <source>
        <dbReference type="Proteomes" id="UP000799423"/>
    </source>
</evidence>
<dbReference type="InterPro" id="IPR054505">
    <property type="entry name" value="Myb_DNA-bind_8"/>
</dbReference>
<protein>
    <recommendedName>
        <fullName evidence="2">Myb-like DNA-binding domain-containing protein</fullName>
    </recommendedName>
</protein>
<feature type="domain" description="Myb-like DNA-binding" evidence="2">
    <location>
        <begin position="6"/>
        <end position="51"/>
    </location>
</feature>